<dbReference type="GO" id="GO:0004252">
    <property type="term" value="F:serine-type endopeptidase activity"/>
    <property type="evidence" value="ECO:0007669"/>
    <property type="project" value="UniProtKB-UniRule"/>
</dbReference>
<dbReference type="InterPro" id="IPR045051">
    <property type="entry name" value="SBT"/>
</dbReference>
<reference evidence="13 14" key="1">
    <citation type="submission" date="2023-10" db="EMBL/GenBank/DDBJ databases">
        <title>Chromosome-scale genome assembly provides insights into flower coloration mechanisms of Canna indica.</title>
        <authorList>
            <person name="Li C."/>
        </authorList>
    </citation>
    <scope>NUCLEOTIDE SEQUENCE [LARGE SCALE GENOMIC DNA]</scope>
    <source>
        <tissue evidence="13">Flower</tissue>
    </source>
</reference>
<feature type="active site" description="Charge relay system" evidence="8 9">
    <location>
        <position position="156"/>
    </location>
</feature>
<dbReference type="InterPro" id="IPR015500">
    <property type="entry name" value="Peptidase_S8_subtilisin-rel"/>
</dbReference>
<evidence type="ECO:0000259" key="12">
    <source>
        <dbReference type="Pfam" id="PF17766"/>
    </source>
</evidence>
<dbReference type="PROSITE" id="PS00136">
    <property type="entry name" value="SUBTILASE_ASP"/>
    <property type="match status" value="1"/>
</dbReference>
<dbReference type="EMBL" id="CP136895">
    <property type="protein sequence ID" value="WOL10579.1"/>
    <property type="molecule type" value="Genomic_DNA"/>
</dbReference>
<evidence type="ECO:0000313" key="14">
    <source>
        <dbReference type="Proteomes" id="UP001327560"/>
    </source>
</evidence>
<dbReference type="PROSITE" id="PS51892">
    <property type="entry name" value="SUBTILASE"/>
    <property type="match status" value="1"/>
</dbReference>
<dbReference type="Pfam" id="PF05922">
    <property type="entry name" value="Inhibitor_I9"/>
    <property type="match status" value="1"/>
</dbReference>
<name>A0AAQ3KM08_9LILI</name>
<dbReference type="PANTHER" id="PTHR10795">
    <property type="entry name" value="PROPROTEIN CONVERTASE SUBTILISIN/KEXIN"/>
    <property type="match status" value="1"/>
</dbReference>
<evidence type="ECO:0000256" key="6">
    <source>
        <dbReference type="ARBA" id="ARBA00022825"/>
    </source>
</evidence>
<feature type="active site" description="Charge relay system" evidence="8 9">
    <location>
        <position position="478"/>
    </location>
</feature>
<evidence type="ECO:0000259" key="10">
    <source>
        <dbReference type="Pfam" id="PF00082"/>
    </source>
</evidence>
<dbReference type="Proteomes" id="UP001327560">
    <property type="component" value="Chromosome 6"/>
</dbReference>
<evidence type="ECO:0000256" key="5">
    <source>
        <dbReference type="ARBA" id="ARBA00022801"/>
    </source>
</evidence>
<accession>A0AAQ3KM08</accession>
<comment type="similarity">
    <text evidence="2 9">Belongs to the peptidase S8 family.</text>
</comment>
<keyword evidence="14" id="KW-1185">Reference proteome</keyword>
<dbReference type="InterPro" id="IPR010259">
    <property type="entry name" value="S8pro/Inhibitor_I9"/>
</dbReference>
<dbReference type="InterPro" id="IPR000209">
    <property type="entry name" value="Peptidase_S8/S53_dom"/>
</dbReference>
<evidence type="ECO:0000313" key="13">
    <source>
        <dbReference type="EMBL" id="WOL10579.1"/>
    </source>
</evidence>
<evidence type="ECO:0000256" key="4">
    <source>
        <dbReference type="ARBA" id="ARBA00022729"/>
    </source>
</evidence>
<dbReference type="AlphaFoldDB" id="A0AAQ3KM08"/>
<keyword evidence="4" id="KW-0732">Signal</keyword>
<feature type="active site" description="Charge relay system" evidence="8 9">
    <location>
        <position position="99"/>
    </location>
</feature>
<protein>
    <submittedName>
        <fullName evidence="13">Subtilisin-like protease SBT1.1</fullName>
    </submittedName>
</protein>
<dbReference type="Gene3D" id="2.60.40.2310">
    <property type="match status" value="1"/>
</dbReference>
<dbReference type="Pfam" id="PF17766">
    <property type="entry name" value="fn3_6"/>
    <property type="match status" value="1"/>
</dbReference>
<evidence type="ECO:0000256" key="2">
    <source>
        <dbReference type="ARBA" id="ARBA00011073"/>
    </source>
</evidence>
<feature type="domain" description="Peptidase S8/S53" evidence="10">
    <location>
        <begin position="90"/>
        <end position="518"/>
    </location>
</feature>
<evidence type="ECO:0000256" key="7">
    <source>
        <dbReference type="ARBA" id="ARBA00023180"/>
    </source>
</evidence>
<dbReference type="PRINTS" id="PR00723">
    <property type="entry name" value="SUBTILISIN"/>
</dbReference>
<keyword evidence="3 9" id="KW-0645">Protease</keyword>
<keyword evidence="6 9" id="KW-0720">Serine protease</keyword>
<comment type="subcellular location">
    <subcellularLocation>
        <location evidence="1">Secreted</location>
    </subcellularLocation>
</comment>
<dbReference type="GO" id="GO:0005576">
    <property type="term" value="C:extracellular region"/>
    <property type="evidence" value="ECO:0007669"/>
    <property type="project" value="UniProtKB-SubCell"/>
</dbReference>
<proteinExistence type="inferred from homology"/>
<keyword evidence="7" id="KW-0325">Glycoprotein</keyword>
<feature type="domain" description="Inhibitor I9" evidence="11">
    <location>
        <begin position="3"/>
        <end position="65"/>
    </location>
</feature>
<dbReference type="InterPro" id="IPR037045">
    <property type="entry name" value="S8pro/Inhibitor_I9_sf"/>
</dbReference>
<evidence type="ECO:0000256" key="1">
    <source>
        <dbReference type="ARBA" id="ARBA00004613"/>
    </source>
</evidence>
<evidence type="ECO:0000256" key="3">
    <source>
        <dbReference type="ARBA" id="ARBA00022670"/>
    </source>
</evidence>
<dbReference type="Gene3D" id="3.40.50.200">
    <property type="entry name" value="Peptidase S8/S53 domain"/>
    <property type="match status" value="1"/>
</dbReference>
<dbReference type="CDD" id="cd02120">
    <property type="entry name" value="PA_subtilisin_like"/>
    <property type="match status" value="1"/>
</dbReference>
<dbReference type="InterPro" id="IPR034197">
    <property type="entry name" value="Peptidases_S8_3"/>
</dbReference>
<dbReference type="Gene3D" id="3.30.70.80">
    <property type="entry name" value="Peptidase S8 propeptide/proteinase inhibitor I9"/>
    <property type="match status" value="1"/>
</dbReference>
<dbReference type="InterPro" id="IPR036852">
    <property type="entry name" value="Peptidase_S8/S53_dom_sf"/>
</dbReference>
<dbReference type="InterPro" id="IPR041469">
    <property type="entry name" value="Subtilisin-like_FN3"/>
</dbReference>
<dbReference type="GO" id="GO:0006508">
    <property type="term" value="P:proteolysis"/>
    <property type="evidence" value="ECO:0007669"/>
    <property type="project" value="UniProtKB-KW"/>
</dbReference>
<organism evidence="13 14">
    <name type="scientific">Canna indica</name>
    <name type="common">Indian-shot</name>
    <dbReference type="NCBI Taxonomy" id="4628"/>
    <lineage>
        <taxon>Eukaryota</taxon>
        <taxon>Viridiplantae</taxon>
        <taxon>Streptophyta</taxon>
        <taxon>Embryophyta</taxon>
        <taxon>Tracheophyta</taxon>
        <taxon>Spermatophyta</taxon>
        <taxon>Magnoliopsida</taxon>
        <taxon>Liliopsida</taxon>
        <taxon>Zingiberales</taxon>
        <taxon>Cannaceae</taxon>
        <taxon>Canna</taxon>
    </lineage>
</organism>
<evidence type="ECO:0000259" key="11">
    <source>
        <dbReference type="Pfam" id="PF05922"/>
    </source>
</evidence>
<gene>
    <name evidence="13" type="ORF">Cni_G19338</name>
</gene>
<sequence length="697" mass="72791">MDEESLHTWYKSFLPQSSSSDNTGRLLHSYTEVFSGFAAKLTEEELENMAKQDGFLRAFPNRVLPLLTTHTPDFLGLKVGQGLWNASNLGKGVIIGVLDSGVTPDHPSFDDKGVPPPPAKWRGSCDFKSGCNNKLIGAKSFLNGTKGNPPIDRDGHGTHTSSTAVGNFVHNVSISGLGAGTAAGMAPLAHLAMYQVCDVDGCPLADILAGLDAAVKDGVDVISISLGGISVDLDKDLLTIGAFGAVEKGIFVSCAAGNGGLNYSLSNEAPWILTVAATSTNRRLRATVKLGDGKEVYGESLDQPSNFTKSQLPLYYDPKDNYCNNFASNSALGKLVVCELIGFEDPSTESLALSVKYAGGVAAIFVIYAGQGSTIIDTRSNFTSAIVTANGGSGIISQATSVTNPTAALVFDGTILVPSSDDPAVASFSSRGPSRATPGILKPDISGPGLNVIAAYIPSPDGAGDGNKAVFEILSGTSMATPHLSGVAALIKSVHPDWSPAAIKSAIMTSSDDKARNGHPIWDDQSNPASFFAMGAGHVNPAKAADPGLVYDISNSDYICYICGKFGSSGAKAIVRDGSVDCSKIKNITEGELNYPAILVIPEKGTAGDTVKRTLTNVGPASSSYKVEVKVPKTMTVTVEPRTLVFSKVNEKKSFTAEVKWVGTPPSPLGFVEGNLRWVSDKHVVRSPIVLLGPSST</sequence>
<dbReference type="SUPFAM" id="SSF52743">
    <property type="entry name" value="Subtilisin-like"/>
    <property type="match status" value="1"/>
</dbReference>
<keyword evidence="5 9" id="KW-0378">Hydrolase</keyword>
<evidence type="ECO:0000256" key="9">
    <source>
        <dbReference type="PROSITE-ProRule" id="PRU01240"/>
    </source>
</evidence>
<dbReference type="InterPro" id="IPR023827">
    <property type="entry name" value="Peptidase_S8_Asp-AS"/>
</dbReference>
<dbReference type="CDD" id="cd04852">
    <property type="entry name" value="Peptidases_S8_3"/>
    <property type="match status" value="1"/>
</dbReference>
<evidence type="ECO:0000256" key="8">
    <source>
        <dbReference type="PIRSR" id="PIRSR615500-1"/>
    </source>
</evidence>
<dbReference type="Gene3D" id="3.50.30.30">
    <property type="match status" value="1"/>
</dbReference>
<feature type="domain" description="Subtilisin-like protease fibronectin type-III" evidence="12">
    <location>
        <begin position="592"/>
        <end position="690"/>
    </location>
</feature>
<dbReference type="Pfam" id="PF00082">
    <property type="entry name" value="Peptidase_S8"/>
    <property type="match status" value="1"/>
</dbReference>